<reference evidence="2" key="2">
    <citation type="submission" date="2018-03" db="EMBL/GenBank/DDBJ databases">
        <title>Complete Fusobacterium genomes using hybrid Minion sequencing.</title>
        <authorList>
            <person name="Slade D.J."/>
            <person name="Lahmers K."/>
        </authorList>
    </citation>
    <scope>NUCLEOTIDE SEQUENCE</scope>
    <source>
        <strain evidence="2">ATCC 9817</strain>
    </source>
</reference>
<evidence type="ECO:0008006" key="4">
    <source>
        <dbReference type="Google" id="ProtNLM"/>
    </source>
</evidence>
<gene>
    <name evidence="1" type="ORF">C4N19_08875</name>
    <name evidence="2" type="ORF">C4N19_09920</name>
</gene>
<keyword evidence="3" id="KW-1185">Reference proteome</keyword>
<dbReference type="GeneID" id="62763848"/>
<evidence type="ECO:0000313" key="3">
    <source>
        <dbReference type="Proteomes" id="UP000240258"/>
    </source>
</evidence>
<protein>
    <recommendedName>
        <fullName evidence="4">Bacteriophage lambda head decoration protein D</fullName>
    </recommendedName>
</protein>
<evidence type="ECO:0000313" key="2">
    <source>
        <dbReference type="EMBL" id="AVQ19390.1"/>
    </source>
</evidence>
<accession>A0ABM6TY88</accession>
<dbReference type="EMBL" id="CP028102">
    <property type="protein sequence ID" value="AVQ19202.1"/>
    <property type="molecule type" value="Genomic_DNA"/>
</dbReference>
<dbReference type="RefSeq" id="WP_005885344.1">
    <property type="nucleotide sequence ID" value="NZ_CAXUGQ010000001.1"/>
</dbReference>
<name>A0ABM6TY88_FUSMR</name>
<dbReference type="Proteomes" id="UP000240258">
    <property type="component" value="Chromosome"/>
</dbReference>
<proteinExistence type="predicted"/>
<evidence type="ECO:0000313" key="1">
    <source>
        <dbReference type="EMBL" id="AVQ19202.1"/>
    </source>
</evidence>
<sequence>MATFERKTENLKDKAVIRLQPDMQVTMGAGAVKHLQPIAQDKTDGKFYAYVKDDPNKGVIAGLYMGADTTAEADDVGYISTYVVVGKEDIQGIEWESDFTAIHQLKVAGVILTTKIEGTEEA</sequence>
<organism evidence="2 3">
    <name type="scientific">Fusobacterium mortiferum ATCC 9817</name>
    <dbReference type="NCBI Taxonomy" id="469616"/>
    <lineage>
        <taxon>Bacteria</taxon>
        <taxon>Fusobacteriati</taxon>
        <taxon>Fusobacteriota</taxon>
        <taxon>Fusobacteriia</taxon>
        <taxon>Fusobacteriales</taxon>
        <taxon>Fusobacteriaceae</taxon>
        <taxon>Fusobacterium</taxon>
    </lineage>
</organism>
<reference evidence="3" key="1">
    <citation type="journal article" date="2018" name="MSphere">
        <title>Fusobacterium Genomics Using MinION and Illumina Sequencing Enables Genome Completion and Correction.</title>
        <authorList>
            <person name="Todd S.M."/>
            <person name="Settlage R.E."/>
            <person name="Lahmers K.K."/>
            <person name="Slade D.J."/>
        </authorList>
    </citation>
    <scope>NUCLEOTIDE SEQUENCE [LARGE SCALE GENOMIC DNA]</scope>
    <source>
        <strain evidence="3">ATCC 9817</strain>
    </source>
</reference>
<dbReference type="EMBL" id="CP028102">
    <property type="protein sequence ID" value="AVQ19390.1"/>
    <property type="molecule type" value="Genomic_DNA"/>
</dbReference>